<proteinExistence type="predicted"/>
<comment type="caution">
    <text evidence="2">The sequence shown here is derived from an EMBL/GenBank/DDBJ whole genome shotgun (WGS) entry which is preliminary data.</text>
</comment>
<evidence type="ECO:0000313" key="3">
    <source>
        <dbReference type="Proteomes" id="UP000642070"/>
    </source>
</evidence>
<dbReference type="Pfam" id="PF12728">
    <property type="entry name" value="HTH_17"/>
    <property type="match status" value="1"/>
</dbReference>
<dbReference type="AlphaFoldDB" id="A0A917U1I7"/>
<sequence>MDDLLTVDQAAQRLNTTPRFVRRLIEERRIPYHKLGRHVRIASGDLAAYVHESRVNAARCFGNDRRAA</sequence>
<evidence type="ECO:0000313" key="2">
    <source>
        <dbReference type="EMBL" id="GGM50961.1"/>
    </source>
</evidence>
<organism evidence="2 3">
    <name type="scientific">Dactylosporangium sucinum</name>
    <dbReference type="NCBI Taxonomy" id="1424081"/>
    <lineage>
        <taxon>Bacteria</taxon>
        <taxon>Bacillati</taxon>
        <taxon>Actinomycetota</taxon>
        <taxon>Actinomycetes</taxon>
        <taxon>Micromonosporales</taxon>
        <taxon>Micromonosporaceae</taxon>
        <taxon>Dactylosporangium</taxon>
    </lineage>
</organism>
<dbReference type="EMBL" id="BMPI01000033">
    <property type="protein sequence ID" value="GGM50961.1"/>
    <property type="molecule type" value="Genomic_DNA"/>
</dbReference>
<dbReference type="RefSeq" id="WP_229835986.1">
    <property type="nucleotide sequence ID" value="NZ_BMPI01000033.1"/>
</dbReference>
<accession>A0A917U1I7</accession>
<reference evidence="2" key="2">
    <citation type="submission" date="2020-09" db="EMBL/GenBank/DDBJ databases">
        <authorList>
            <person name="Sun Q."/>
            <person name="Ohkuma M."/>
        </authorList>
    </citation>
    <scope>NUCLEOTIDE SEQUENCE</scope>
    <source>
        <strain evidence="2">JCM 19831</strain>
    </source>
</reference>
<reference evidence="2" key="1">
    <citation type="journal article" date="2014" name="Int. J. Syst. Evol. Microbiol.">
        <title>Complete genome sequence of Corynebacterium casei LMG S-19264T (=DSM 44701T), isolated from a smear-ripened cheese.</title>
        <authorList>
            <consortium name="US DOE Joint Genome Institute (JGI-PGF)"/>
            <person name="Walter F."/>
            <person name="Albersmeier A."/>
            <person name="Kalinowski J."/>
            <person name="Ruckert C."/>
        </authorList>
    </citation>
    <scope>NUCLEOTIDE SEQUENCE</scope>
    <source>
        <strain evidence="2">JCM 19831</strain>
    </source>
</reference>
<dbReference type="InterPro" id="IPR009061">
    <property type="entry name" value="DNA-bd_dom_put_sf"/>
</dbReference>
<dbReference type="InterPro" id="IPR041657">
    <property type="entry name" value="HTH_17"/>
</dbReference>
<evidence type="ECO:0000259" key="1">
    <source>
        <dbReference type="Pfam" id="PF12728"/>
    </source>
</evidence>
<keyword evidence="2" id="KW-0238">DNA-binding</keyword>
<dbReference type="NCBIfam" id="TIGR01764">
    <property type="entry name" value="excise"/>
    <property type="match status" value="1"/>
</dbReference>
<keyword evidence="3" id="KW-1185">Reference proteome</keyword>
<name>A0A917U1I7_9ACTN</name>
<feature type="domain" description="Helix-turn-helix" evidence="1">
    <location>
        <begin position="4"/>
        <end position="52"/>
    </location>
</feature>
<dbReference type="GO" id="GO:0003677">
    <property type="term" value="F:DNA binding"/>
    <property type="evidence" value="ECO:0007669"/>
    <property type="project" value="UniProtKB-KW"/>
</dbReference>
<dbReference type="SUPFAM" id="SSF46955">
    <property type="entry name" value="Putative DNA-binding domain"/>
    <property type="match status" value="1"/>
</dbReference>
<dbReference type="Proteomes" id="UP000642070">
    <property type="component" value="Unassembled WGS sequence"/>
</dbReference>
<dbReference type="InterPro" id="IPR010093">
    <property type="entry name" value="SinI_DNA-bd"/>
</dbReference>
<protein>
    <submittedName>
        <fullName evidence="2">DNA-binding protein</fullName>
    </submittedName>
</protein>
<gene>
    <name evidence="2" type="ORF">GCM10007977_060930</name>
</gene>